<keyword evidence="2" id="KW-1185">Reference proteome</keyword>
<proteinExistence type="predicted"/>
<accession>J3KFB8</accession>
<dbReference type="Proteomes" id="UP000001261">
    <property type="component" value="Unassembled WGS sequence"/>
</dbReference>
<dbReference type="AlphaFoldDB" id="J3KFB8"/>
<gene>
    <name evidence="1" type="ORF">CIMG_13456</name>
</gene>
<dbReference type="KEGG" id="cim:CIMG_13456"/>
<dbReference type="InParanoid" id="J3KFB8"/>
<evidence type="ECO:0000313" key="2">
    <source>
        <dbReference type="Proteomes" id="UP000001261"/>
    </source>
</evidence>
<reference evidence="2" key="1">
    <citation type="journal article" date="2009" name="Genome Res.">
        <title>Comparative genomic analyses of the human fungal pathogens Coccidioides and their relatives.</title>
        <authorList>
            <person name="Sharpton T.J."/>
            <person name="Stajich J.E."/>
            <person name="Rounsley S.D."/>
            <person name="Gardner M.J."/>
            <person name="Wortman J.R."/>
            <person name="Jordar V.S."/>
            <person name="Maiti R."/>
            <person name="Kodira C.D."/>
            <person name="Neafsey D.E."/>
            <person name="Zeng Q."/>
            <person name="Hung C.-Y."/>
            <person name="McMahan C."/>
            <person name="Muszewska A."/>
            <person name="Grynberg M."/>
            <person name="Mandel M.A."/>
            <person name="Kellner E.M."/>
            <person name="Barker B.M."/>
            <person name="Galgiani J.N."/>
            <person name="Orbach M.J."/>
            <person name="Kirkland T.N."/>
            <person name="Cole G.T."/>
            <person name="Henn M.R."/>
            <person name="Birren B.W."/>
            <person name="Taylor J.W."/>
        </authorList>
    </citation>
    <scope>NUCLEOTIDE SEQUENCE [LARGE SCALE GENOMIC DNA]</scope>
    <source>
        <strain evidence="2">RS</strain>
    </source>
</reference>
<sequence>MSRNNILHFQWLESYRVKSANQKLVSYYLEELDSTELKESIAGNRLKKYLIKSGMKSFNNSPADSDVEIENVSQRYATRSQSNIPSSSFLNVSFLNQSENENDQEEMKQIQFLNVIPDDWSFAVIIPPQDV</sequence>
<dbReference type="GeneID" id="24165083"/>
<dbReference type="RefSeq" id="XP_001245888.1">
    <property type="nucleotide sequence ID" value="XM_001245887.1"/>
</dbReference>
<organism evidence="1 2">
    <name type="scientific">Coccidioides immitis (strain RS)</name>
    <name type="common">Valley fever fungus</name>
    <dbReference type="NCBI Taxonomy" id="246410"/>
    <lineage>
        <taxon>Eukaryota</taxon>
        <taxon>Fungi</taxon>
        <taxon>Dikarya</taxon>
        <taxon>Ascomycota</taxon>
        <taxon>Pezizomycotina</taxon>
        <taxon>Eurotiomycetes</taxon>
        <taxon>Eurotiomycetidae</taxon>
        <taxon>Onygenales</taxon>
        <taxon>Onygenaceae</taxon>
        <taxon>Coccidioides</taxon>
    </lineage>
</organism>
<reference evidence="2" key="2">
    <citation type="journal article" date="2010" name="Genome Res.">
        <title>Population genomic sequencing of Coccidioides fungi reveals recent hybridization and transposon control.</title>
        <authorList>
            <person name="Neafsey D.E."/>
            <person name="Barker B.M."/>
            <person name="Sharpton T.J."/>
            <person name="Stajich J.E."/>
            <person name="Park D.J."/>
            <person name="Whiston E."/>
            <person name="Hung C.-Y."/>
            <person name="McMahan C."/>
            <person name="White J."/>
            <person name="Sykes S."/>
            <person name="Heiman D."/>
            <person name="Young S."/>
            <person name="Zeng Q."/>
            <person name="Abouelleil A."/>
            <person name="Aftuck L."/>
            <person name="Bessette D."/>
            <person name="Brown A."/>
            <person name="FitzGerald M."/>
            <person name="Lui A."/>
            <person name="Macdonald J.P."/>
            <person name="Priest M."/>
            <person name="Orbach M.J."/>
            <person name="Galgiani J.N."/>
            <person name="Kirkland T.N."/>
            <person name="Cole G.T."/>
            <person name="Birren B.W."/>
            <person name="Henn M.R."/>
            <person name="Taylor J.W."/>
            <person name="Rounsley S.D."/>
        </authorList>
    </citation>
    <scope>GENOME REANNOTATION</scope>
    <source>
        <strain evidence="2">RS</strain>
    </source>
</reference>
<evidence type="ECO:0000313" key="1">
    <source>
        <dbReference type="EMBL" id="EAS34305.3"/>
    </source>
</evidence>
<dbReference type="EMBL" id="GG704914">
    <property type="protein sequence ID" value="EAS34305.3"/>
    <property type="molecule type" value="Genomic_DNA"/>
</dbReference>
<dbReference type="VEuPathDB" id="FungiDB:CIMG_13456"/>
<name>J3KFB8_COCIM</name>
<protein>
    <submittedName>
        <fullName evidence="1">Uncharacterized protein</fullName>
    </submittedName>
</protein>